<evidence type="ECO:0000313" key="7">
    <source>
        <dbReference type="Proteomes" id="UP000799421"/>
    </source>
</evidence>
<comment type="subcellular location">
    <subcellularLocation>
        <location evidence="1">Cytoplasm</location>
        <location evidence="1">Cytoskeleton</location>
    </subcellularLocation>
</comment>
<feature type="domain" description="GAR" evidence="5">
    <location>
        <begin position="697"/>
        <end position="775"/>
    </location>
</feature>
<evidence type="ECO:0000256" key="4">
    <source>
        <dbReference type="SAM" id="MobiDB-lite"/>
    </source>
</evidence>
<keyword evidence="2" id="KW-0963">Cytoplasm</keyword>
<protein>
    <recommendedName>
        <fullName evidence="5">GAR domain-containing protein</fullName>
    </recommendedName>
</protein>
<feature type="compositionally biased region" description="Low complexity" evidence="4">
    <location>
        <begin position="13"/>
        <end position="24"/>
    </location>
</feature>
<feature type="region of interest" description="Disordered" evidence="4">
    <location>
        <begin position="376"/>
        <end position="429"/>
    </location>
</feature>
<keyword evidence="7" id="KW-1185">Reference proteome</keyword>
<feature type="region of interest" description="Disordered" evidence="4">
    <location>
        <begin position="1"/>
        <end position="37"/>
    </location>
</feature>
<dbReference type="PROSITE" id="PS51460">
    <property type="entry name" value="GAR"/>
    <property type="match status" value="1"/>
</dbReference>
<dbReference type="InterPro" id="IPR003108">
    <property type="entry name" value="GAR_dom"/>
</dbReference>
<dbReference type="Pfam" id="PF02187">
    <property type="entry name" value="GAS2"/>
    <property type="match status" value="1"/>
</dbReference>
<evidence type="ECO:0000256" key="2">
    <source>
        <dbReference type="ARBA" id="ARBA00022490"/>
    </source>
</evidence>
<dbReference type="GO" id="GO:0005856">
    <property type="term" value="C:cytoskeleton"/>
    <property type="evidence" value="ECO:0007669"/>
    <property type="project" value="UniProtKB-SubCell"/>
</dbReference>
<dbReference type="Gene3D" id="3.30.920.20">
    <property type="entry name" value="Gas2-like domain"/>
    <property type="match status" value="1"/>
</dbReference>
<feature type="compositionally biased region" description="Polar residues" evidence="4">
    <location>
        <begin position="611"/>
        <end position="631"/>
    </location>
</feature>
<feature type="region of interest" description="Disordered" evidence="4">
    <location>
        <begin position="680"/>
        <end position="722"/>
    </location>
</feature>
<organism evidence="6 7">
    <name type="scientific">Piedraia hortae CBS 480.64</name>
    <dbReference type="NCBI Taxonomy" id="1314780"/>
    <lineage>
        <taxon>Eukaryota</taxon>
        <taxon>Fungi</taxon>
        <taxon>Dikarya</taxon>
        <taxon>Ascomycota</taxon>
        <taxon>Pezizomycotina</taxon>
        <taxon>Dothideomycetes</taxon>
        <taxon>Dothideomycetidae</taxon>
        <taxon>Capnodiales</taxon>
        <taxon>Piedraiaceae</taxon>
        <taxon>Piedraia</taxon>
    </lineage>
</organism>
<feature type="region of interest" description="Disordered" evidence="4">
    <location>
        <begin position="585"/>
        <end position="658"/>
    </location>
</feature>
<feature type="compositionally biased region" description="Basic residues" evidence="4">
    <location>
        <begin position="25"/>
        <end position="34"/>
    </location>
</feature>
<dbReference type="InterPro" id="IPR036534">
    <property type="entry name" value="GAR_dom_sf"/>
</dbReference>
<proteinExistence type="predicted"/>
<dbReference type="OrthoDB" id="5409589at2759"/>
<reference evidence="6" key="1">
    <citation type="journal article" date="2020" name="Stud. Mycol.">
        <title>101 Dothideomycetes genomes: a test case for predicting lifestyles and emergence of pathogens.</title>
        <authorList>
            <person name="Haridas S."/>
            <person name="Albert R."/>
            <person name="Binder M."/>
            <person name="Bloem J."/>
            <person name="Labutti K."/>
            <person name="Salamov A."/>
            <person name="Andreopoulos B."/>
            <person name="Baker S."/>
            <person name="Barry K."/>
            <person name="Bills G."/>
            <person name="Bluhm B."/>
            <person name="Cannon C."/>
            <person name="Castanera R."/>
            <person name="Culley D."/>
            <person name="Daum C."/>
            <person name="Ezra D."/>
            <person name="Gonzalez J."/>
            <person name="Henrissat B."/>
            <person name="Kuo A."/>
            <person name="Liang C."/>
            <person name="Lipzen A."/>
            <person name="Lutzoni F."/>
            <person name="Magnuson J."/>
            <person name="Mondo S."/>
            <person name="Nolan M."/>
            <person name="Ohm R."/>
            <person name="Pangilinan J."/>
            <person name="Park H.-J."/>
            <person name="Ramirez L."/>
            <person name="Alfaro M."/>
            <person name="Sun H."/>
            <person name="Tritt A."/>
            <person name="Yoshinaga Y."/>
            <person name="Zwiers L.-H."/>
            <person name="Turgeon B."/>
            <person name="Goodwin S."/>
            <person name="Spatafora J."/>
            <person name="Crous P."/>
            <person name="Grigoriev I."/>
        </authorList>
    </citation>
    <scope>NUCLEOTIDE SEQUENCE</scope>
    <source>
        <strain evidence="6">CBS 480.64</strain>
    </source>
</reference>
<keyword evidence="3" id="KW-0206">Cytoskeleton</keyword>
<dbReference type="GO" id="GO:0008017">
    <property type="term" value="F:microtubule binding"/>
    <property type="evidence" value="ECO:0007669"/>
    <property type="project" value="InterPro"/>
</dbReference>
<feature type="region of interest" description="Disordered" evidence="4">
    <location>
        <begin position="777"/>
        <end position="884"/>
    </location>
</feature>
<evidence type="ECO:0000256" key="1">
    <source>
        <dbReference type="ARBA" id="ARBA00004245"/>
    </source>
</evidence>
<feature type="compositionally biased region" description="Polar residues" evidence="4">
    <location>
        <begin position="376"/>
        <end position="411"/>
    </location>
</feature>
<feature type="compositionally biased region" description="Polar residues" evidence="4">
    <location>
        <begin position="1"/>
        <end position="11"/>
    </location>
</feature>
<dbReference type="AlphaFoldDB" id="A0A6A7C1K2"/>
<evidence type="ECO:0000259" key="5">
    <source>
        <dbReference type="PROSITE" id="PS51460"/>
    </source>
</evidence>
<feature type="region of interest" description="Disordered" evidence="4">
    <location>
        <begin position="318"/>
        <end position="348"/>
    </location>
</feature>
<feature type="compositionally biased region" description="Basic and acidic residues" evidence="4">
    <location>
        <begin position="680"/>
        <end position="692"/>
    </location>
</feature>
<name>A0A6A7C1K2_9PEZI</name>
<accession>A0A6A7C1K2</accession>
<dbReference type="EMBL" id="MU005977">
    <property type="protein sequence ID" value="KAF2860889.1"/>
    <property type="molecule type" value="Genomic_DNA"/>
</dbReference>
<feature type="compositionally biased region" description="Low complexity" evidence="4">
    <location>
        <begin position="594"/>
        <end position="603"/>
    </location>
</feature>
<sequence>MSNISPTTDANPHSLSSRYSSLHRVSSRSVKRKARSGDELRNYNSLPVRKTLNAFTDSQPLVSAEKAEVTAADRAIADRAVQACDNLRSWCAELEEWKWPGCFVLPDCPSGDEEFWGSLPAHIVQHYDKRLDEICHGLDAIDVDELKQYALGARKPFNRFDNPGHGAAPILLDEFIAEFTATLLHILPYFSRLDQLVDMWTVRLSVLRRTPDFLRDLERAKVDLDNAWEAIVSPQTAGKGSNLGSFSREDMTELQRIIQQQVARLGRRVDGFLDALEGRDDVLPDIWIQKLEELENAYADWVVQAEKRVHENEWKVATDTGHDSTQEPLPQNLNDTYENDVESDHEHSNDLARLTDEAAQSGAISHAQSMDGNVKTAQGNFITDPSMPTSEETSISPISDCANSLEGSNPLRSVRSDDHLDSPTHSASPNVVSPVLLETMAAVQSCLDESRPCSGVKNLCSTSQRSANADESEHSPAETFHSKYTVSSLGSGSLYYEAQEESSPDGNIADAKVTLEENGADGNISPDIASDENVLHEVSVQDFAKQLRDDDNVEELSFTSIFKAPHLKLRIPGTASDEEINSAAQRALASNTGPSSPASSPSSYFGYNVQPDPSSPQSGKTSQNSPDNVQPTGKLAFPPLSRPIPKRNLATPSKKPTDTFDRHVLDVLETLPSHTITFEPRHNSELSAKPRAETLPTPRPKGLPRRTHLTLRPADSTPSRLAKHDSKLYHLSQTDKDEPIKLYVRIVGEDERVMVRVGGGWADLAEYLHQYAEHHGSRTVSSGTLELHSAESPRSVRRASPSGGSPIVIDTPGRATRPMSRRSNHTDVFLTPPQRMGESLGSDSPISTPRVRGSRPSTADGQRRLGEVSLAGQRSGGKRSNLGEQKAKWVEGMIEKAKAESSRLERKELGKVGRFSVRGTSGNWGT</sequence>
<dbReference type="SUPFAM" id="SSF143575">
    <property type="entry name" value="GAS2 domain-like"/>
    <property type="match status" value="1"/>
</dbReference>
<dbReference type="Proteomes" id="UP000799421">
    <property type="component" value="Unassembled WGS sequence"/>
</dbReference>
<feature type="compositionally biased region" description="Polar residues" evidence="4">
    <location>
        <begin position="326"/>
        <end position="336"/>
    </location>
</feature>
<evidence type="ECO:0000313" key="6">
    <source>
        <dbReference type="EMBL" id="KAF2860889.1"/>
    </source>
</evidence>
<evidence type="ECO:0000256" key="3">
    <source>
        <dbReference type="ARBA" id="ARBA00023212"/>
    </source>
</evidence>
<gene>
    <name evidence="6" type="ORF">K470DRAFT_257438</name>
</gene>